<feature type="compositionally biased region" description="Polar residues" evidence="1">
    <location>
        <begin position="77"/>
        <end position="122"/>
    </location>
</feature>
<dbReference type="AlphaFoldDB" id="A0A3B0W3H2"/>
<feature type="compositionally biased region" description="Polar residues" evidence="1">
    <location>
        <begin position="166"/>
        <end position="226"/>
    </location>
</feature>
<feature type="region of interest" description="Disordered" evidence="1">
    <location>
        <begin position="147"/>
        <end position="284"/>
    </location>
</feature>
<evidence type="ECO:0000256" key="1">
    <source>
        <dbReference type="SAM" id="MobiDB-lite"/>
    </source>
</evidence>
<proteinExistence type="predicted"/>
<feature type="non-terminal residue" evidence="2">
    <location>
        <position position="1"/>
    </location>
</feature>
<sequence length="284" mass="32022">NEAGRLTNGRYSSNHKSNQSRSNNNQRNGQRNSSINRSNPRAVNRGRSSGNRAINRSSGNRSSGNRSSGNRTNRASQPTQRSRQQSAVLNPNGSNYRQATGAQNSSRHVVSGRSNSTDVQSNVRQNYAERNLPNNRYQKPALVASDVSRQRVTQTNRVRQTARVNQRPQQQTPVRVKPMNSQSPVYYNNTRPNTERQPVVQRQSNRAAMHSPQVQRSNAQRSNVQAPNRHPVNNRVVQARPQQSTKPSSSKPQRKERSKNKSKSSNKSSSRNQSSRSSNRNHQR</sequence>
<reference evidence="2" key="1">
    <citation type="submission" date="2018-06" db="EMBL/GenBank/DDBJ databases">
        <authorList>
            <person name="Zhirakovskaya E."/>
        </authorList>
    </citation>
    <scope>NUCLEOTIDE SEQUENCE</scope>
</reference>
<name>A0A3B0W3H2_9ZZZZ</name>
<feature type="compositionally biased region" description="Low complexity" evidence="1">
    <location>
        <begin position="12"/>
        <end position="76"/>
    </location>
</feature>
<feature type="compositionally biased region" description="Low complexity" evidence="1">
    <location>
        <begin position="150"/>
        <end position="164"/>
    </location>
</feature>
<feature type="compositionally biased region" description="Basic residues" evidence="1">
    <location>
        <begin position="252"/>
        <end position="264"/>
    </location>
</feature>
<feature type="compositionally biased region" description="Low complexity" evidence="1">
    <location>
        <begin position="265"/>
        <end position="278"/>
    </location>
</feature>
<protein>
    <submittedName>
        <fullName evidence="2">Uncharacterized protein</fullName>
    </submittedName>
</protein>
<feature type="compositionally biased region" description="Low complexity" evidence="1">
    <location>
        <begin position="240"/>
        <end position="251"/>
    </location>
</feature>
<accession>A0A3B0W3H2</accession>
<organism evidence="2">
    <name type="scientific">hydrothermal vent metagenome</name>
    <dbReference type="NCBI Taxonomy" id="652676"/>
    <lineage>
        <taxon>unclassified sequences</taxon>
        <taxon>metagenomes</taxon>
        <taxon>ecological metagenomes</taxon>
    </lineage>
</organism>
<gene>
    <name evidence="2" type="ORF">MNBD_GAMMA02-56</name>
</gene>
<feature type="region of interest" description="Disordered" evidence="1">
    <location>
        <begin position="1"/>
        <end position="122"/>
    </location>
</feature>
<dbReference type="EMBL" id="UOFA01000174">
    <property type="protein sequence ID" value="VAW45267.1"/>
    <property type="molecule type" value="Genomic_DNA"/>
</dbReference>
<evidence type="ECO:0000313" key="2">
    <source>
        <dbReference type="EMBL" id="VAW45267.1"/>
    </source>
</evidence>